<sequence length="216" mass="23733">MRCPSELPNRRRAPRFRESRHDVRQHALARSEDIPAFRSPRVQTEPGAEARSHLLFSPALVPARSARSETEEASVQTDGKRMTQRLGDPHPTARRHAASPKDQRNTARSNEVGVSAGPHGARRGALPLAPAAAGWTGHAGRDTGPAHLQTCERFPDSPVTQPCQGHGDWDTYAHGLIWNRAEVRVPTKALLLSRFAGPCGEMCFVVSRAKVLRAQR</sequence>
<accession>A0AAD7WNE1</accession>
<keyword evidence="3" id="KW-1185">Reference proteome</keyword>
<evidence type="ECO:0000313" key="3">
    <source>
        <dbReference type="Proteomes" id="UP001221898"/>
    </source>
</evidence>
<feature type="region of interest" description="Disordered" evidence="1">
    <location>
        <begin position="1"/>
        <end position="125"/>
    </location>
</feature>
<dbReference type="AlphaFoldDB" id="A0AAD7WNE1"/>
<reference evidence="2" key="1">
    <citation type="journal article" date="2023" name="Science">
        <title>Genome structures resolve the early diversification of teleost fishes.</title>
        <authorList>
            <person name="Parey E."/>
            <person name="Louis A."/>
            <person name="Montfort J."/>
            <person name="Bouchez O."/>
            <person name="Roques C."/>
            <person name="Iampietro C."/>
            <person name="Lluch J."/>
            <person name="Castinel A."/>
            <person name="Donnadieu C."/>
            <person name="Desvignes T."/>
            <person name="Floi Bucao C."/>
            <person name="Jouanno E."/>
            <person name="Wen M."/>
            <person name="Mejri S."/>
            <person name="Dirks R."/>
            <person name="Jansen H."/>
            <person name="Henkel C."/>
            <person name="Chen W.J."/>
            <person name="Zahm M."/>
            <person name="Cabau C."/>
            <person name="Klopp C."/>
            <person name="Thompson A.W."/>
            <person name="Robinson-Rechavi M."/>
            <person name="Braasch I."/>
            <person name="Lecointre G."/>
            <person name="Bobe J."/>
            <person name="Postlethwait J.H."/>
            <person name="Berthelot C."/>
            <person name="Roest Crollius H."/>
            <person name="Guiguen Y."/>
        </authorList>
    </citation>
    <scope>NUCLEOTIDE SEQUENCE</scope>
    <source>
        <strain evidence="2">NC1722</strain>
    </source>
</reference>
<evidence type="ECO:0000313" key="2">
    <source>
        <dbReference type="EMBL" id="KAJ8403080.1"/>
    </source>
</evidence>
<protein>
    <submittedName>
        <fullName evidence="2">Uncharacterized protein</fullName>
    </submittedName>
</protein>
<dbReference type="EMBL" id="JAINUG010000060">
    <property type="protein sequence ID" value="KAJ8403080.1"/>
    <property type="molecule type" value="Genomic_DNA"/>
</dbReference>
<organism evidence="2 3">
    <name type="scientific">Aldrovandia affinis</name>
    <dbReference type="NCBI Taxonomy" id="143900"/>
    <lineage>
        <taxon>Eukaryota</taxon>
        <taxon>Metazoa</taxon>
        <taxon>Chordata</taxon>
        <taxon>Craniata</taxon>
        <taxon>Vertebrata</taxon>
        <taxon>Euteleostomi</taxon>
        <taxon>Actinopterygii</taxon>
        <taxon>Neopterygii</taxon>
        <taxon>Teleostei</taxon>
        <taxon>Notacanthiformes</taxon>
        <taxon>Halosauridae</taxon>
        <taxon>Aldrovandia</taxon>
    </lineage>
</organism>
<evidence type="ECO:0000256" key="1">
    <source>
        <dbReference type="SAM" id="MobiDB-lite"/>
    </source>
</evidence>
<dbReference type="Proteomes" id="UP001221898">
    <property type="component" value="Unassembled WGS sequence"/>
</dbReference>
<name>A0AAD7WNE1_9TELE</name>
<feature type="compositionally biased region" description="Basic and acidic residues" evidence="1">
    <location>
        <begin position="15"/>
        <end position="35"/>
    </location>
</feature>
<gene>
    <name evidence="2" type="ORF">AAFF_G00359960</name>
</gene>
<comment type="caution">
    <text evidence="2">The sequence shown here is derived from an EMBL/GenBank/DDBJ whole genome shotgun (WGS) entry which is preliminary data.</text>
</comment>
<proteinExistence type="predicted"/>